<dbReference type="InterPro" id="IPR007185">
    <property type="entry name" value="DNA_pol_a/d/e_bsu"/>
</dbReference>
<comment type="subcellular location">
    <subcellularLocation>
        <location evidence="1 6">Nucleus</location>
    </subcellularLocation>
</comment>
<keyword evidence="5 6" id="KW-0539">Nucleus</keyword>
<accession>A0A9Q0C1Z4</accession>
<dbReference type="Pfam" id="PF22062">
    <property type="entry name" value="OB_DPOA2"/>
    <property type="match status" value="1"/>
</dbReference>
<dbReference type="InterPro" id="IPR013627">
    <property type="entry name" value="Pol_alpha_B_N"/>
</dbReference>
<keyword evidence="4 6" id="KW-0235">DNA replication</keyword>
<evidence type="ECO:0000259" key="8">
    <source>
        <dbReference type="Pfam" id="PF04042"/>
    </source>
</evidence>
<dbReference type="InterPro" id="IPR016722">
    <property type="entry name" value="DNA_pol_alpha_bsu"/>
</dbReference>
<dbReference type="GO" id="GO:0006270">
    <property type="term" value="P:DNA replication initiation"/>
    <property type="evidence" value="ECO:0007669"/>
    <property type="project" value="TreeGrafter"/>
</dbReference>
<dbReference type="FunFam" id="3.60.21.60:FF:000004">
    <property type="entry name" value="DNA polymerase alpha subunit B"/>
    <property type="match status" value="1"/>
</dbReference>
<evidence type="ECO:0000259" key="9">
    <source>
        <dbReference type="Pfam" id="PF08418"/>
    </source>
</evidence>
<feature type="domain" description="DNA polymerase alpha/delta/epsilon subunit B" evidence="8">
    <location>
        <begin position="356"/>
        <end position="569"/>
    </location>
</feature>
<proteinExistence type="inferred from homology"/>
<evidence type="ECO:0000256" key="2">
    <source>
        <dbReference type="ARBA" id="ARBA00007299"/>
    </source>
</evidence>
<evidence type="ECO:0000256" key="6">
    <source>
        <dbReference type="PIRNR" id="PIRNR018300"/>
    </source>
</evidence>
<comment type="function">
    <text evidence="6">Accessory subunit of the DNA polymerase alpha complex (also known as the alpha DNA polymerase-primase complex) which plays an essential role in the initiation of DNA synthesis.</text>
</comment>
<sequence>MEEEIKSEFNNCSFSIEEDDQILPTLLTYCINYKLSPSDLASSWEAYYLSSQLTGSVVKNGHLDGFLLHLQNEAKEKLNKEETNVYSSNDIDILIHNGSGGPEEAIQNSPSSRNQRLSFDVSTPQTNGKSQSGKDPGASANRLTPFGQRTTKFSAHFVFNNACNGANELTSQEINNSDEDDIVRRVRPGQKCSLIVISSQPRSGCRFMYDRTENQFNFLENRIRKSTGMFTRTGLYGELADATVASEEEIFAVGLITCDAEGHLNDKSVLLQCSAEHSCGQRVRLDLHNLTKFSLFPGQVVGIQGRNPSGHYFVASKVFNSLPIPNDIAHPPAKKQARPIEDAPSTSSPSRVLSAIIASGPFTTSDNLLFEPLQELLAYARRREPQLLILMGPFVDSEHPNIKKGTVDRSFRDIFLIEIISRLQDFTQYMGSNTHVILLPSIRDAHHDFVFPQASFDLNLLEDSRYQVDYITSLANPSSFSANEIIFGCCTVDVLKQLSGEEISRNPPNELSDRIGILATHLLKQQSFYPLYPPAIGVPLDFSLAPEALKIPSFPDVLLLPSDLAPFIKVLSIGNENEGAIKTMCVNPGRLAKGIGGGTFLELHYNRQIEKTNASIIRI</sequence>
<organism evidence="11 12">
    <name type="scientific">Rhynchospora breviuscula</name>
    <dbReference type="NCBI Taxonomy" id="2022672"/>
    <lineage>
        <taxon>Eukaryota</taxon>
        <taxon>Viridiplantae</taxon>
        <taxon>Streptophyta</taxon>
        <taxon>Embryophyta</taxon>
        <taxon>Tracheophyta</taxon>
        <taxon>Spermatophyta</taxon>
        <taxon>Magnoliopsida</taxon>
        <taxon>Liliopsida</taxon>
        <taxon>Poales</taxon>
        <taxon>Cyperaceae</taxon>
        <taxon>Cyperoideae</taxon>
        <taxon>Rhynchosporeae</taxon>
        <taxon>Rhynchospora</taxon>
    </lineage>
</organism>
<evidence type="ECO:0000256" key="7">
    <source>
        <dbReference type="SAM" id="MobiDB-lite"/>
    </source>
</evidence>
<dbReference type="GO" id="GO:0005658">
    <property type="term" value="C:alpha DNA polymerase:primase complex"/>
    <property type="evidence" value="ECO:0007669"/>
    <property type="project" value="TreeGrafter"/>
</dbReference>
<evidence type="ECO:0000256" key="3">
    <source>
        <dbReference type="ARBA" id="ARBA00018596"/>
    </source>
</evidence>
<dbReference type="Gene3D" id="3.60.21.60">
    <property type="match status" value="2"/>
</dbReference>
<feature type="region of interest" description="Disordered" evidence="7">
    <location>
        <begin position="97"/>
        <end position="144"/>
    </location>
</feature>
<evidence type="ECO:0000256" key="5">
    <source>
        <dbReference type="ARBA" id="ARBA00023242"/>
    </source>
</evidence>
<feature type="domain" description="DNA polymerase alpha subunit B OB" evidence="10">
    <location>
        <begin position="238"/>
        <end position="320"/>
    </location>
</feature>
<dbReference type="InterPro" id="IPR054300">
    <property type="entry name" value="OB_DPOA2"/>
</dbReference>
<feature type="compositionally biased region" description="Polar residues" evidence="7">
    <location>
        <begin position="106"/>
        <end position="133"/>
    </location>
</feature>
<dbReference type="Pfam" id="PF08418">
    <property type="entry name" value="Pol_alpha_B_N"/>
    <property type="match status" value="1"/>
</dbReference>
<feature type="domain" description="DNA polymerase alpha subunit B N-terminal" evidence="9">
    <location>
        <begin position="3"/>
        <end position="51"/>
    </location>
</feature>
<reference evidence="11" key="1">
    <citation type="journal article" date="2022" name="Cell">
        <title>Repeat-based holocentromeres influence genome architecture and karyotype evolution.</title>
        <authorList>
            <person name="Hofstatter P.G."/>
            <person name="Thangavel G."/>
            <person name="Lux T."/>
            <person name="Neumann P."/>
            <person name="Vondrak T."/>
            <person name="Novak P."/>
            <person name="Zhang M."/>
            <person name="Costa L."/>
            <person name="Castellani M."/>
            <person name="Scott A."/>
            <person name="Toegelov H."/>
            <person name="Fuchs J."/>
            <person name="Mata-Sucre Y."/>
            <person name="Dias Y."/>
            <person name="Vanzela A.L.L."/>
            <person name="Huettel B."/>
            <person name="Almeida C.C.S."/>
            <person name="Simkova H."/>
            <person name="Souza G."/>
            <person name="Pedrosa-Harand A."/>
            <person name="Macas J."/>
            <person name="Mayer K.F.X."/>
            <person name="Houben A."/>
            <person name="Marques A."/>
        </authorList>
    </citation>
    <scope>NUCLEOTIDE SEQUENCE</scope>
    <source>
        <strain evidence="11">RhyBre1mFocal</strain>
    </source>
</reference>
<keyword evidence="12" id="KW-1185">Reference proteome</keyword>
<comment type="caution">
    <text evidence="11">The sequence shown here is derived from an EMBL/GenBank/DDBJ whole genome shotgun (WGS) entry which is preliminary data.</text>
</comment>
<name>A0A9Q0C1Z4_9POAL</name>
<dbReference type="GO" id="GO:0003677">
    <property type="term" value="F:DNA binding"/>
    <property type="evidence" value="ECO:0007669"/>
    <property type="project" value="InterPro"/>
</dbReference>
<dbReference type="PANTHER" id="PTHR23061">
    <property type="entry name" value="DNA POLYMERASE 2 ALPHA 70 KDA SUBUNIT"/>
    <property type="match status" value="1"/>
</dbReference>
<dbReference type="Pfam" id="PF04042">
    <property type="entry name" value="DNA_pol_E_B"/>
    <property type="match status" value="1"/>
</dbReference>
<dbReference type="PANTHER" id="PTHR23061:SF12">
    <property type="entry name" value="DNA POLYMERASE ALPHA SUBUNIT B"/>
    <property type="match status" value="1"/>
</dbReference>
<dbReference type="PIRSF" id="PIRSF018300">
    <property type="entry name" value="DNA_pol_alph_2"/>
    <property type="match status" value="1"/>
</dbReference>
<dbReference type="AlphaFoldDB" id="A0A9Q0C1Z4"/>
<dbReference type="Gene3D" id="1.10.8.530">
    <property type="entry name" value="DNA polymerase alpha-primase, subunit B, N-terminal domain"/>
    <property type="match status" value="1"/>
</dbReference>
<evidence type="ECO:0000256" key="4">
    <source>
        <dbReference type="ARBA" id="ARBA00022705"/>
    </source>
</evidence>
<evidence type="ECO:0000313" key="11">
    <source>
        <dbReference type="EMBL" id="KAJ1685804.1"/>
    </source>
</evidence>
<evidence type="ECO:0000313" key="12">
    <source>
        <dbReference type="Proteomes" id="UP001151287"/>
    </source>
</evidence>
<dbReference type="InterPro" id="IPR043034">
    <property type="entry name" value="DNA_pol_alpha_B_N_sf"/>
</dbReference>
<protein>
    <recommendedName>
        <fullName evidence="3 6">DNA polymerase alpha subunit B</fullName>
    </recommendedName>
</protein>
<evidence type="ECO:0000256" key="1">
    <source>
        <dbReference type="ARBA" id="ARBA00004123"/>
    </source>
</evidence>
<dbReference type="OrthoDB" id="336885at2759"/>
<dbReference type="Proteomes" id="UP001151287">
    <property type="component" value="Unassembled WGS sequence"/>
</dbReference>
<gene>
    <name evidence="11" type="ORF">LUZ63_017194</name>
</gene>
<dbReference type="EMBL" id="JAMQYH010000005">
    <property type="protein sequence ID" value="KAJ1685804.1"/>
    <property type="molecule type" value="Genomic_DNA"/>
</dbReference>
<evidence type="ECO:0000259" key="10">
    <source>
        <dbReference type="Pfam" id="PF22062"/>
    </source>
</evidence>
<comment type="similarity">
    <text evidence="2 6">Belongs to the DNA polymerase alpha subunit B family.</text>
</comment>